<proteinExistence type="predicted"/>
<organism evidence="1 2">
    <name type="scientific">Carpinus fangiana</name>
    <dbReference type="NCBI Taxonomy" id="176857"/>
    <lineage>
        <taxon>Eukaryota</taxon>
        <taxon>Viridiplantae</taxon>
        <taxon>Streptophyta</taxon>
        <taxon>Embryophyta</taxon>
        <taxon>Tracheophyta</taxon>
        <taxon>Spermatophyta</taxon>
        <taxon>Magnoliopsida</taxon>
        <taxon>eudicotyledons</taxon>
        <taxon>Gunneridae</taxon>
        <taxon>Pentapetalae</taxon>
        <taxon>rosids</taxon>
        <taxon>fabids</taxon>
        <taxon>Fagales</taxon>
        <taxon>Betulaceae</taxon>
        <taxon>Carpinus</taxon>
    </lineage>
</organism>
<reference evidence="1 2" key="1">
    <citation type="submission" date="2019-06" db="EMBL/GenBank/DDBJ databases">
        <title>A chromosomal-level reference genome of Carpinus fangiana (Coryloideae, Betulaceae).</title>
        <authorList>
            <person name="Yang X."/>
            <person name="Wang Z."/>
            <person name="Zhang L."/>
            <person name="Hao G."/>
            <person name="Liu J."/>
            <person name="Yang Y."/>
        </authorList>
    </citation>
    <scope>NUCLEOTIDE SEQUENCE [LARGE SCALE GENOMIC DNA]</scope>
    <source>
        <strain evidence="1">Cfa_2016G</strain>
        <tissue evidence="1">Leaf</tissue>
    </source>
</reference>
<dbReference type="AlphaFoldDB" id="A0A5N6KU44"/>
<name>A0A5N6KU44_9ROSI</name>
<gene>
    <name evidence="1" type="ORF">FH972_022313</name>
</gene>
<keyword evidence="2" id="KW-1185">Reference proteome</keyword>
<accession>A0A5N6KU44</accession>
<dbReference type="Proteomes" id="UP000327013">
    <property type="component" value="Unassembled WGS sequence"/>
</dbReference>
<comment type="caution">
    <text evidence="1">The sequence shown here is derived from an EMBL/GenBank/DDBJ whole genome shotgun (WGS) entry which is preliminary data.</text>
</comment>
<evidence type="ECO:0008006" key="3">
    <source>
        <dbReference type="Google" id="ProtNLM"/>
    </source>
</evidence>
<protein>
    <recommendedName>
        <fullName evidence="3">F-box domain-containing protein</fullName>
    </recommendedName>
</protein>
<evidence type="ECO:0000313" key="2">
    <source>
        <dbReference type="Proteomes" id="UP000327013"/>
    </source>
</evidence>
<evidence type="ECO:0000313" key="1">
    <source>
        <dbReference type="EMBL" id="KAB8342713.1"/>
    </source>
</evidence>
<dbReference type="OrthoDB" id="1638493at2759"/>
<dbReference type="EMBL" id="VIBQ01000012">
    <property type="protein sequence ID" value="KAB8342713.1"/>
    <property type="molecule type" value="Genomic_DNA"/>
</dbReference>
<sequence length="344" mass="39544">MTDSTPLFEDLATELLAQVYLHCNSIKDVLSLSSTCQRLRSIYTSGRSLQILARAANVEYGPFEDAIQLVTYNESQPAHLFRDPPLSFPLLKQIVEVGKVAVRWADDIYPFKKWKDNFEDRRLLIHSEKLLLRRALYRLWLYRRAFATSTTLRTIRMSPQQLARRAALLHNFDNAALAEMADVQATIRETLASNVCPSNGAIQRKFRRRFPETNYQLQFNMHLNYPTPTEMALSTQQAQQYKYYAKYRPTATHEPGCEGWGDDISHYYVVEDMLKLDPGQILMLKTCAPSKSQVEAYVRGLGPWFENNGDTFAETLEWVLRQRGVEVAEFNEAVQECEAGVVTL</sequence>